<feature type="binding site" evidence="1">
    <location>
        <position position="266"/>
    </location>
    <ligand>
        <name>ATP</name>
        <dbReference type="ChEBI" id="CHEBI:30616"/>
    </ligand>
</feature>
<proteinExistence type="predicted"/>
<dbReference type="Proteomes" id="UP000054937">
    <property type="component" value="Unassembled WGS sequence"/>
</dbReference>
<feature type="region of interest" description="Disordered" evidence="2">
    <location>
        <begin position="1"/>
        <end position="22"/>
    </location>
</feature>
<dbReference type="PROSITE" id="PS00107">
    <property type="entry name" value="PROTEIN_KINASE_ATP"/>
    <property type="match status" value="1"/>
</dbReference>
<feature type="compositionally biased region" description="Basic residues" evidence="2">
    <location>
        <begin position="78"/>
        <end position="87"/>
    </location>
</feature>
<feature type="compositionally biased region" description="Polar residues" evidence="2">
    <location>
        <begin position="12"/>
        <end position="22"/>
    </location>
</feature>
<keyword evidence="1" id="KW-0067">ATP-binding</keyword>
<reference evidence="4 5" key="1">
    <citation type="journal article" date="2015" name="Sci. Rep.">
        <title>Genome of the facultative scuticociliatosis pathogen Pseudocohnilembus persalinus provides insight into its virulence through horizontal gene transfer.</title>
        <authorList>
            <person name="Xiong J."/>
            <person name="Wang G."/>
            <person name="Cheng J."/>
            <person name="Tian M."/>
            <person name="Pan X."/>
            <person name="Warren A."/>
            <person name="Jiang C."/>
            <person name="Yuan D."/>
            <person name="Miao W."/>
        </authorList>
    </citation>
    <scope>NUCLEOTIDE SEQUENCE [LARGE SCALE GENOMIC DNA]</scope>
    <source>
        <strain evidence="4">36N120E</strain>
    </source>
</reference>
<evidence type="ECO:0000256" key="2">
    <source>
        <dbReference type="SAM" id="MobiDB-lite"/>
    </source>
</evidence>
<dbReference type="AlphaFoldDB" id="A0A0V0QHQ4"/>
<dbReference type="PROSITE" id="PS50011">
    <property type="entry name" value="PROTEIN_KINASE_DOM"/>
    <property type="match status" value="1"/>
</dbReference>
<keyword evidence="5" id="KW-1185">Reference proteome</keyword>
<keyword evidence="4" id="KW-0418">Kinase</keyword>
<evidence type="ECO:0000259" key="3">
    <source>
        <dbReference type="PROSITE" id="PS50011"/>
    </source>
</evidence>
<keyword evidence="4" id="KW-0808">Transferase</keyword>
<dbReference type="InterPro" id="IPR017441">
    <property type="entry name" value="Protein_kinase_ATP_BS"/>
</dbReference>
<gene>
    <name evidence="4" type="ORF">PPERSA_01471</name>
</gene>
<dbReference type="InterPro" id="IPR000719">
    <property type="entry name" value="Prot_kinase_dom"/>
</dbReference>
<dbReference type="GO" id="GO:0004672">
    <property type="term" value="F:protein kinase activity"/>
    <property type="evidence" value="ECO:0007669"/>
    <property type="project" value="InterPro"/>
</dbReference>
<feature type="compositionally biased region" description="Low complexity" evidence="2">
    <location>
        <begin position="66"/>
        <end position="77"/>
    </location>
</feature>
<feature type="region of interest" description="Disordered" evidence="2">
    <location>
        <begin position="63"/>
        <end position="129"/>
    </location>
</feature>
<evidence type="ECO:0000256" key="1">
    <source>
        <dbReference type="PROSITE-ProRule" id="PRU10141"/>
    </source>
</evidence>
<sequence length="272" mass="31887">MTDDENKKTQNHLDQFSQFNPITNNQQSQQSFLKISSMNFDLQSYNTHNFLKNFNEPLTDIKEQEQQQQQLNSNSSGNRKKSSKMKIKFSSVQEEENNDKQDDEKNKDKNDLNQQDKNQNNQKNEIDSENIQMMFDQNNDKTIGLNINTFGQGEKFTNTENNINQDKSKYQITDGENENKQAELRKNILNNNDNQNQKNLYELNEKSLISEGSRSYNTSTIDYIQNKEGAEFYKNYEKIRKIGRGGFGEVYEVISKKQNNVKRAVKEIEKNI</sequence>
<evidence type="ECO:0000313" key="5">
    <source>
        <dbReference type="Proteomes" id="UP000054937"/>
    </source>
</evidence>
<accession>A0A0V0QHQ4</accession>
<organism evidence="4 5">
    <name type="scientific">Pseudocohnilembus persalinus</name>
    <name type="common">Ciliate</name>
    <dbReference type="NCBI Taxonomy" id="266149"/>
    <lineage>
        <taxon>Eukaryota</taxon>
        <taxon>Sar</taxon>
        <taxon>Alveolata</taxon>
        <taxon>Ciliophora</taxon>
        <taxon>Intramacronucleata</taxon>
        <taxon>Oligohymenophorea</taxon>
        <taxon>Scuticociliatia</taxon>
        <taxon>Philasterida</taxon>
        <taxon>Pseudocohnilembidae</taxon>
        <taxon>Pseudocohnilembus</taxon>
    </lineage>
</organism>
<comment type="caution">
    <text evidence="4">The sequence shown here is derived from an EMBL/GenBank/DDBJ whole genome shotgun (WGS) entry which is preliminary data.</text>
</comment>
<dbReference type="GO" id="GO:0005524">
    <property type="term" value="F:ATP binding"/>
    <property type="evidence" value="ECO:0007669"/>
    <property type="project" value="UniProtKB-UniRule"/>
</dbReference>
<name>A0A0V0QHQ4_PSEPJ</name>
<dbReference type="InterPro" id="IPR011009">
    <property type="entry name" value="Kinase-like_dom_sf"/>
</dbReference>
<feature type="domain" description="Protein kinase" evidence="3">
    <location>
        <begin position="236"/>
        <end position="272"/>
    </location>
</feature>
<protein>
    <submittedName>
        <fullName evidence="4">Protein kinase-like domain</fullName>
    </submittedName>
</protein>
<dbReference type="Gene3D" id="3.30.200.20">
    <property type="entry name" value="Phosphorylase Kinase, domain 1"/>
    <property type="match status" value="1"/>
</dbReference>
<dbReference type="InParanoid" id="A0A0V0QHQ4"/>
<dbReference type="SUPFAM" id="SSF56112">
    <property type="entry name" value="Protein kinase-like (PK-like)"/>
    <property type="match status" value="1"/>
</dbReference>
<feature type="compositionally biased region" description="Low complexity" evidence="2">
    <location>
        <begin position="112"/>
        <end position="123"/>
    </location>
</feature>
<feature type="compositionally biased region" description="Basic and acidic residues" evidence="2">
    <location>
        <begin position="98"/>
        <end position="111"/>
    </location>
</feature>
<dbReference type="EMBL" id="LDAU01000170">
    <property type="protein sequence ID" value="KRX01568.1"/>
    <property type="molecule type" value="Genomic_DNA"/>
</dbReference>
<evidence type="ECO:0000313" key="4">
    <source>
        <dbReference type="EMBL" id="KRX01568.1"/>
    </source>
</evidence>
<keyword evidence="1" id="KW-0547">Nucleotide-binding</keyword>